<protein>
    <submittedName>
        <fullName evidence="3">CheY chemotaxis protein or a CheY-like REC (Receiver) domain</fullName>
    </submittedName>
</protein>
<evidence type="ECO:0000313" key="4">
    <source>
        <dbReference type="Proteomes" id="UP000192907"/>
    </source>
</evidence>
<dbReference type="PROSITE" id="PS50110">
    <property type="entry name" value="RESPONSE_REGULATORY"/>
    <property type="match status" value="1"/>
</dbReference>
<dbReference type="Gene3D" id="3.40.50.2300">
    <property type="match status" value="1"/>
</dbReference>
<keyword evidence="4" id="KW-1185">Reference proteome</keyword>
<feature type="domain" description="Response regulatory" evidence="2">
    <location>
        <begin position="5"/>
        <end position="122"/>
    </location>
</feature>
<gene>
    <name evidence="3" type="ORF">SAMN06296036_103251</name>
</gene>
<proteinExistence type="predicted"/>
<dbReference type="Pfam" id="PF00072">
    <property type="entry name" value="Response_reg"/>
    <property type="match status" value="1"/>
</dbReference>
<dbReference type="EMBL" id="FWZT01000003">
    <property type="protein sequence ID" value="SMF02237.1"/>
    <property type="molecule type" value="Genomic_DNA"/>
</dbReference>
<name>A0A1Y6BB68_9BACT</name>
<dbReference type="Proteomes" id="UP000192907">
    <property type="component" value="Unassembled WGS sequence"/>
</dbReference>
<evidence type="ECO:0000259" key="2">
    <source>
        <dbReference type="PROSITE" id="PS50110"/>
    </source>
</evidence>
<accession>A0A1Y6BB68</accession>
<dbReference type="STRING" id="1513793.SAMN06296036_103251"/>
<dbReference type="SUPFAM" id="SSF52172">
    <property type="entry name" value="CheY-like"/>
    <property type="match status" value="1"/>
</dbReference>
<dbReference type="AlphaFoldDB" id="A0A1Y6BB68"/>
<sequence>MASYKILVAEDCEDVSKMLRRVIEIMGAEEHMTWQFCSNLKDLEELHLSLEPDLILSDISFPDGDSLSLLNRLSQDGKLDGKLLVAYTSYDYRHIPEAKIFDSYISKDTDPLQVINTCMSLVRNL</sequence>
<dbReference type="InterPro" id="IPR011006">
    <property type="entry name" value="CheY-like_superfamily"/>
</dbReference>
<keyword evidence="1" id="KW-0597">Phosphoprotein</keyword>
<dbReference type="RefSeq" id="WP_159455171.1">
    <property type="nucleotide sequence ID" value="NZ_FWZT01000003.1"/>
</dbReference>
<dbReference type="InterPro" id="IPR001789">
    <property type="entry name" value="Sig_transdc_resp-reg_receiver"/>
</dbReference>
<evidence type="ECO:0000313" key="3">
    <source>
        <dbReference type="EMBL" id="SMF02237.1"/>
    </source>
</evidence>
<feature type="modified residue" description="4-aspartylphosphate" evidence="1">
    <location>
        <position position="58"/>
    </location>
</feature>
<dbReference type="GO" id="GO:0000160">
    <property type="term" value="P:phosphorelay signal transduction system"/>
    <property type="evidence" value="ECO:0007669"/>
    <property type="project" value="InterPro"/>
</dbReference>
<evidence type="ECO:0000256" key="1">
    <source>
        <dbReference type="PROSITE-ProRule" id="PRU00169"/>
    </source>
</evidence>
<organism evidence="3 4">
    <name type="scientific">Pseudobacteriovorax antillogorgiicola</name>
    <dbReference type="NCBI Taxonomy" id="1513793"/>
    <lineage>
        <taxon>Bacteria</taxon>
        <taxon>Pseudomonadati</taxon>
        <taxon>Bdellovibrionota</taxon>
        <taxon>Oligoflexia</taxon>
        <taxon>Oligoflexales</taxon>
        <taxon>Pseudobacteriovoracaceae</taxon>
        <taxon>Pseudobacteriovorax</taxon>
    </lineage>
</organism>
<reference evidence="4" key="1">
    <citation type="submission" date="2017-04" db="EMBL/GenBank/DDBJ databases">
        <authorList>
            <person name="Varghese N."/>
            <person name="Submissions S."/>
        </authorList>
    </citation>
    <scope>NUCLEOTIDE SEQUENCE [LARGE SCALE GENOMIC DNA]</scope>
    <source>
        <strain evidence="4">RKEM611</strain>
    </source>
</reference>
<dbReference type="SMART" id="SM00448">
    <property type="entry name" value="REC"/>
    <property type="match status" value="1"/>
</dbReference>